<evidence type="ECO:0000259" key="2">
    <source>
        <dbReference type="Pfam" id="PF06985"/>
    </source>
</evidence>
<evidence type="ECO:0000313" key="4">
    <source>
        <dbReference type="Proteomes" id="UP001586593"/>
    </source>
</evidence>
<feature type="region of interest" description="Disordered" evidence="1">
    <location>
        <begin position="280"/>
        <end position="299"/>
    </location>
</feature>
<reference evidence="3 4" key="1">
    <citation type="journal article" date="2024" name="Commun. Biol.">
        <title>Comparative genomic analysis of thermophilic fungi reveals convergent evolutionary adaptations and gene losses.</title>
        <authorList>
            <person name="Steindorff A.S."/>
            <person name="Aguilar-Pontes M.V."/>
            <person name="Robinson A.J."/>
            <person name="Andreopoulos B."/>
            <person name="LaButti K."/>
            <person name="Kuo A."/>
            <person name="Mondo S."/>
            <person name="Riley R."/>
            <person name="Otillar R."/>
            <person name="Haridas S."/>
            <person name="Lipzen A."/>
            <person name="Grimwood J."/>
            <person name="Schmutz J."/>
            <person name="Clum A."/>
            <person name="Reid I.D."/>
            <person name="Moisan M.C."/>
            <person name="Butler G."/>
            <person name="Nguyen T.T.M."/>
            <person name="Dewar K."/>
            <person name="Conant G."/>
            <person name="Drula E."/>
            <person name="Henrissat B."/>
            <person name="Hansel C."/>
            <person name="Singer S."/>
            <person name="Hutchinson M.I."/>
            <person name="de Vries R.P."/>
            <person name="Natvig D.O."/>
            <person name="Powell A.J."/>
            <person name="Tsang A."/>
            <person name="Grigoriev I.V."/>
        </authorList>
    </citation>
    <scope>NUCLEOTIDE SEQUENCE [LARGE SCALE GENOMIC DNA]</scope>
    <source>
        <strain evidence="3 4">ATCC 24622</strain>
    </source>
</reference>
<comment type="caution">
    <text evidence="3">The sequence shown here is derived from an EMBL/GenBank/DDBJ whole genome shotgun (WGS) entry which is preliminary data.</text>
</comment>
<evidence type="ECO:0000256" key="1">
    <source>
        <dbReference type="SAM" id="MobiDB-lite"/>
    </source>
</evidence>
<gene>
    <name evidence="3" type="ORF">VTK73DRAFT_162</name>
</gene>
<dbReference type="PANTHER" id="PTHR10622">
    <property type="entry name" value="HET DOMAIN-CONTAINING PROTEIN"/>
    <property type="match status" value="1"/>
</dbReference>
<sequence>MWLLTRGENGEIALTEDRVGQIPDYAILSHTWGPNADEVTFADMREGTGRGKKGYGKIEFCAKQAARDGLHYFWVDTCCIDKSNKAELDEAINSMFQWYRNAARCYAYLTDVSTNPAQNNPPGTPWEQALLASRWFTRGWTLQELLAPASVAFFSQEHVRLGDKASLQRQIHKITRIPISALQTSSLSSFSLEERFSWAERRETTRPEDRAYCLLGIFGVFIPLIYGEGTENAMRRLKREIDETQKRQGNVTSHIWVFAFAKNLQYGCENSTPAPIETARTATRRGSKVRAGGSRAIPSSNIGNKARRRVCFGCPPTRAAESRCWRGIWRTTSCAARMRERRATSSSRRTLKTRDRR</sequence>
<dbReference type="InterPro" id="IPR010730">
    <property type="entry name" value="HET"/>
</dbReference>
<dbReference type="EMBL" id="JAZHXJ010001002">
    <property type="protein sequence ID" value="KAL1847005.1"/>
    <property type="molecule type" value="Genomic_DNA"/>
</dbReference>
<feature type="domain" description="Heterokaryon incompatibility" evidence="2">
    <location>
        <begin position="25"/>
        <end position="114"/>
    </location>
</feature>
<name>A0ABR3VWQ8_9PEZI</name>
<dbReference type="Pfam" id="PF06985">
    <property type="entry name" value="HET"/>
    <property type="match status" value="1"/>
</dbReference>
<evidence type="ECO:0000313" key="3">
    <source>
        <dbReference type="EMBL" id="KAL1847005.1"/>
    </source>
</evidence>
<proteinExistence type="predicted"/>
<organism evidence="3 4">
    <name type="scientific">Phialemonium thermophilum</name>
    <dbReference type="NCBI Taxonomy" id="223376"/>
    <lineage>
        <taxon>Eukaryota</taxon>
        <taxon>Fungi</taxon>
        <taxon>Dikarya</taxon>
        <taxon>Ascomycota</taxon>
        <taxon>Pezizomycotina</taxon>
        <taxon>Sordariomycetes</taxon>
        <taxon>Sordariomycetidae</taxon>
        <taxon>Cephalothecales</taxon>
        <taxon>Cephalothecaceae</taxon>
        <taxon>Phialemonium</taxon>
    </lineage>
</organism>
<protein>
    <recommendedName>
        <fullName evidence="2">Heterokaryon incompatibility domain-containing protein</fullName>
    </recommendedName>
</protein>
<feature type="region of interest" description="Disordered" evidence="1">
    <location>
        <begin position="336"/>
        <end position="357"/>
    </location>
</feature>
<dbReference type="PANTHER" id="PTHR10622:SF10">
    <property type="entry name" value="HET DOMAIN-CONTAINING PROTEIN"/>
    <property type="match status" value="1"/>
</dbReference>
<keyword evidence="4" id="KW-1185">Reference proteome</keyword>
<accession>A0ABR3VWQ8</accession>
<dbReference type="Proteomes" id="UP001586593">
    <property type="component" value="Unassembled WGS sequence"/>
</dbReference>